<dbReference type="CDD" id="cd11296">
    <property type="entry name" value="O-FucT_like"/>
    <property type="match status" value="1"/>
</dbReference>
<dbReference type="AlphaFoldDB" id="A0A0D7AJ34"/>
<proteinExistence type="predicted"/>
<protein>
    <submittedName>
        <fullName evidence="1">Uncharacterized protein</fullName>
    </submittedName>
</protein>
<reference evidence="1 2" key="1">
    <citation type="journal article" date="2015" name="Fungal Genet. Biol.">
        <title>Evolution of novel wood decay mechanisms in Agaricales revealed by the genome sequences of Fistulina hepatica and Cylindrobasidium torrendii.</title>
        <authorList>
            <person name="Floudas D."/>
            <person name="Held B.W."/>
            <person name="Riley R."/>
            <person name="Nagy L.G."/>
            <person name="Koehler G."/>
            <person name="Ransdell A.S."/>
            <person name="Younus H."/>
            <person name="Chow J."/>
            <person name="Chiniquy J."/>
            <person name="Lipzen A."/>
            <person name="Tritt A."/>
            <person name="Sun H."/>
            <person name="Haridas S."/>
            <person name="LaButti K."/>
            <person name="Ohm R.A."/>
            <person name="Kues U."/>
            <person name="Blanchette R.A."/>
            <person name="Grigoriev I.V."/>
            <person name="Minto R.E."/>
            <person name="Hibbett D.S."/>
        </authorList>
    </citation>
    <scope>NUCLEOTIDE SEQUENCE [LARGE SCALE GENOMIC DNA]</scope>
    <source>
        <strain evidence="1 2">ATCC 64428</strain>
    </source>
</reference>
<gene>
    <name evidence="1" type="ORF">FISHEDRAFT_15814</name>
</gene>
<sequence length="418" mass="47842">ILSSGIPPAYDDIRAYERALPQHQNPFNASSSDPPRKYVRFAGHIWGHGLNNVLQEALLMSYVAYAAQRSYVFEDYTWSHSIFPYTIYDMALRPSRIPLNAFISGPTAGGHFPGFEHSLLAVSAEYWNEVCPKNKRYVIDSRTVPKRWEGEELVHWWVERLRGIPAECVEVSDHELVFDFFVFGESRFLSLWLGLSTSPMLRFFSWSPLVEAAVIRNSPMLAAPHSTSPTDAAARRKGLVAVHIRRGDYSRHCYNLVRWHSSYMGMHQLPTLPDLFDVETLWNGTAAGDEEAITEERTQAYLTHCYPDIEQIVERLRTVRHESSEKMGADLRRVYILTNGWAWFMDGVRKRLLEDGWDDVKGSWDLMLDSEQQYVDMAVDMAIAENAEVFVGNGFSSLTSNIVMLRLSKGMDVNSIRF</sequence>
<evidence type="ECO:0000313" key="2">
    <source>
        <dbReference type="Proteomes" id="UP000054144"/>
    </source>
</evidence>
<feature type="non-terminal residue" evidence="1">
    <location>
        <position position="418"/>
    </location>
</feature>
<dbReference type="Proteomes" id="UP000054144">
    <property type="component" value="Unassembled WGS sequence"/>
</dbReference>
<accession>A0A0D7AJ34</accession>
<keyword evidence="2" id="KW-1185">Reference proteome</keyword>
<organism evidence="1 2">
    <name type="scientific">Fistulina hepatica ATCC 64428</name>
    <dbReference type="NCBI Taxonomy" id="1128425"/>
    <lineage>
        <taxon>Eukaryota</taxon>
        <taxon>Fungi</taxon>
        <taxon>Dikarya</taxon>
        <taxon>Basidiomycota</taxon>
        <taxon>Agaricomycotina</taxon>
        <taxon>Agaricomycetes</taxon>
        <taxon>Agaricomycetidae</taxon>
        <taxon>Agaricales</taxon>
        <taxon>Fistulinaceae</taxon>
        <taxon>Fistulina</taxon>
    </lineage>
</organism>
<evidence type="ECO:0000313" key="1">
    <source>
        <dbReference type="EMBL" id="KIY51764.1"/>
    </source>
</evidence>
<dbReference type="EMBL" id="KN881648">
    <property type="protein sequence ID" value="KIY51764.1"/>
    <property type="molecule type" value="Genomic_DNA"/>
</dbReference>
<dbReference type="Gene3D" id="3.40.50.11350">
    <property type="match status" value="1"/>
</dbReference>
<dbReference type="OrthoDB" id="2559662at2759"/>
<feature type="non-terminal residue" evidence="1">
    <location>
        <position position="1"/>
    </location>
</feature>
<name>A0A0D7AJ34_9AGAR</name>